<dbReference type="EMBL" id="JAPCHZ010000002">
    <property type="protein sequence ID" value="MCW4451444.1"/>
    <property type="molecule type" value="Genomic_DNA"/>
</dbReference>
<dbReference type="Pfam" id="PF18962">
    <property type="entry name" value="Por_Secre_tail"/>
    <property type="match status" value="1"/>
</dbReference>
<comment type="caution">
    <text evidence="4">The sequence shown here is derived from an EMBL/GenBank/DDBJ whole genome shotgun (WGS) entry which is preliminary data.</text>
</comment>
<dbReference type="InterPro" id="IPR026444">
    <property type="entry name" value="Secre_tail"/>
</dbReference>
<gene>
    <name evidence="4" type="ORF">OK344_04405</name>
</gene>
<keyword evidence="5" id="KW-1185">Reference proteome</keyword>
<feature type="chain" id="PRO_5046822208" evidence="2">
    <location>
        <begin position="19"/>
        <end position="228"/>
    </location>
</feature>
<evidence type="ECO:0000256" key="1">
    <source>
        <dbReference type="ARBA" id="ARBA00022729"/>
    </source>
</evidence>
<evidence type="ECO:0000313" key="4">
    <source>
        <dbReference type="EMBL" id="MCW4451444.1"/>
    </source>
</evidence>
<keyword evidence="1 2" id="KW-0732">Signal</keyword>
<proteinExistence type="predicted"/>
<dbReference type="NCBIfam" id="TIGR04183">
    <property type="entry name" value="Por_Secre_tail"/>
    <property type="match status" value="1"/>
</dbReference>
<evidence type="ECO:0000313" key="5">
    <source>
        <dbReference type="Proteomes" id="UP001209107"/>
    </source>
</evidence>
<reference evidence="4 5" key="1">
    <citation type="submission" date="2022-10" db="EMBL/GenBank/DDBJ databases">
        <title>Kaistella sp. BT-6-1-3.</title>
        <authorList>
            <person name="Ai J."/>
            <person name="Deng Z."/>
        </authorList>
    </citation>
    <scope>NUCLEOTIDE SEQUENCE [LARGE SCALE GENOMIC DNA]</scope>
    <source>
        <strain evidence="4 5">BT6-1-3</strain>
    </source>
</reference>
<dbReference type="RefSeq" id="WP_265143650.1">
    <property type="nucleotide sequence ID" value="NZ_JAPCHZ010000002.1"/>
</dbReference>
<sequence>MKKLSSLFLAVCAAAAYSAQLTVQTVSQGVVKLTYGATNDYSIYEPGFEVPTFWVHVWSNAADNSTGTVYDDAWTNSTVSMNWDSSAGAYVGTINLNTKVFTNGNKTFPSGTTVNNLGFVFKDQQNGATKQSGDLAATTYGFTSTTTDATLAVSNPVTGKKSNVIGGKLYTSSKGNLEISVYEMSGKLVRSFKAVANGTPIELNVSRNGLYLVKITNGSESEVVKFAK</sequence>
<protein>
    <submittedName>
        <fullName evidence="4">T9SS type A sorting domain-containing protein</fullName>
    </submittedName>
</protein>
<accession>A0ABT3JKX8</accession>
<organism evidence="4 5">
    <name type="scientific">Kaistella yananensis</name>
    <dbReference type="NCBI Taxonomy" id="2989820"/>
    <lineage>
        <taxon>Bacteria</taxon>
        <taxon>Pseudomonadati</taxon>
        <taxon>Bacteroidota</taxon>
        <taxon>Flavobacteriia</taxon>
        <taxon>Flavobacteriales</taxon>
        <taxon>Weeksellaceae</taxon>
        <taxon>Chryseobacterium group</taxon>
        <taxon>Kaistella</taxon>
    </lineage>
</organism>
<feature type="domain" description="Secretion system C-terminal sorting" evidence="3">
    <location>
        <begin position="155"/>
        <end position="225"/>
    </location>
</feature>
<feature type="signal peptide" evidence="2">
    <location>
        <begin position="1"/>
        <end position="18"/>
    </location>
</feature>
<evidence type="ECO:0000256" key="2">
    <source>
        <dbReference type="SAM" id="SignalP"/>
    </source>
</evidence>
<evidence type="ECO:0000259" key="3">
    <source>
        <dbReference type="Pfam" id="PF18962"/>
    </source>
</evidence>
<dbReference type="Proteomes" id="UP001209107">
    <property type="component" value="Unassembled WGS sequence"/>
</dbReference>
<name>A0ABT3JKX8_9FLAO</name>